<reference evidence="2 3" key="1">
    <citation type="submission" date="2016-10" db="EMBL/GenBank/DDBJ databases">
        <title>Genome sequence of the basidiomycete white-rot fungus Trametes pubescens.</title>
        <authorList>
            <person name="Makela M.R."/>
            <person name="Granchi Z."/>
            <person name="Peng M."/>
            <person name="De Vries R.P."/>
            <person name="Grigoriev I."/>
            <person name="Riley R."/>
            <person name="Hilden K."/>
        </authorList>
    </citation>
    <scope>NUCLEOTIDE SEQUENCE [LARGE SCALE GENOMIC DNA]</scope>
    <source>
        <strain evidence="2 3">FBCC735</strain>
    </source>
</reference>
<feature type="region of interest" description="Disordered" evidence="1">
    <location>
        <begin position="624"/>
        <end position="667"/>
    </location>
</feature>
<evidence type="ECO:0000313" key="3">
    <source>
        <dbReference type="Proteomes" id="UP000184267"/>
    </source>
</evidence>
<evidence type="ECO:0000256" key="1">
    <source>
        <dbReference type="SAM" id="MobiDB-lite"/>
    </source>
</evidence>
<keyword evidence="3" id="KW-1185">Reference proteome</keyword>
<gene>
    <name evidence="2" type="ORF">TRAPUB_3650</name>
</gene>
<feature type="compositionally biased region" description="Acidic residues" evidence="1">
    <location>
        <begin position="191"/>
        <end position="209"/>
    </location>
</feature>
<proteinExistence type="predicted"/>
<feature type="compositionally biased region" description="Polar residues" evidence="1">
    <location>
        <begin position="579"/>
        <end position="590"/>
    </location>
</feature>
<feature type="region of interest" description="Disordered" evidence="1">
    <location>
        <begin position="835"/>
        <end position="867"/>
    </location>
</feature>
<name>A0A1M2VD81_TRAPU</name>
<feature type="compositionally biased region" description="Polar residues" evidence="1">
    <location>
        <begin position="638"/>
        <end position="658"/>
    </location>
</feature>
<organism evidence="2 3">
    <name type="scientific">Trametes pubescens</name>
    <name type="common">White-rot fungus</name>
    <dbReference type="NCBI Taxonomy" id="154538"/>
    <lineage>
        <taxon>Eukaryota</taxon>
        <taxon>Fungi</taxon>
        <taxon>Dikarya</taxon>
        <taxon>Basidiomycota</taxon>
        <taxon>Agaricomycotina</taxon>
        <taxon>Agaricomycetes</taxon>
        <taxon>Polyporales</taxon>
        <taxon>Polyporaceae</taxon>
        <taxon>Trametes</taxon>
    </lineage>
</organism>
<feature type="compositionally biased region" description="Basic residues" evidence="1">
    <location>
        <begin position="850"/>
        <end position="867"/>
    </location>
</feature>
<sequence>MPRPEWTTPEEKAWLERRIPDFIEAQEKNDPKSFFLGCHGEWFHRFEMEPPTAQEIEKQGGNVDKATSVKKKLQKKRVSEWFYNHTRSATSRRVLNLAKRKTGYLHPYQAYMTIFKPRLMPLLKERYADYLRGLEEGATPMSELAFNAKAAKEELEKEPPSVHEAVERYRNIQRRRAGKNLLDSVLKEGSPDDEGAGGDEKDDADEETGGDGGKLLSDLLRNIDSLPATLQETLDRIKGLTGWVGCVIFAGPHPRTGTMTTIGAEVGNTLNEGLKFSEVSLRDWESIQNSFGAFADMCFQTNIEKALAAVMNKLRDSASGVEGGDEKLKRKVRKGVADQGKAKRVRAKKASGTSTGTSTRVVQSGPMNSEQGGTATSSSGSLSAPSASPEKPEDEAAQDAGANNQRSTSARDELHARSNSCAPSPSPSRSPSRSHSLAPPPSPSSQNDNASDAESIESDFESKRDDTIARNRLLLANLGLTTNFLDEYGKQKSKSRKKREPRQPVNSDGPSVRTRSKALTNNNLPSSQDVISAEKEPSVSADTRDKGIVANSNQEDTVPSTGKELSGPLAQKGPVDLNTPAQAASATQAGNGPHATNKENEPAQSISTERPTVDHVVDRASSAVGNLASSPSTPTPSANDQDASQAPSATESTGQGSPDQPAKPVDFDMTGAPTWVQEAKTYLTSVSSEDRWLSAVNEWLQFESAMGYPNAEDSRLCVRHRPLQIRQWVQKHRRYDSLPSISQVAQYGASCQLWWSTLQPSARAKMSDGKLSRKRLGEDVWMPLRQGGCNGLFLVLISIAWWIGAAGDDTQDLRAALDMADDLVWVFSQIPIGPQEGGATEDANEEPPKKRQKVAGRGQCARKSKKV</sequence>
<feature type="region of interest" description="Disordered" evidence="1">
    <location>
        <begin position="487"/>
        <end position="612"/>
    </location>
</feature>
<feature type="compositionally biased region" description="Low complexity" evidence="1">
    <location>
        <begin position="417"/>
        <end position="437"/>
    </location>
</feature>
<dbReference type="OMA" id="NHRESEY"/>
<dbReference type="Proteomes" id="UP000184267">
    <property type="component" value="Unassembled WGS sequence"/>
</dbReference>
<dbReference type="AlphaFoldDB" id="A0A1M2VD81"/>
<feature type="compositionally biased region" description="Basic residues" evidence="1">
    <location>
        <begin position="491"/>
        <end position="500"/>
    </location>
</feature>
<feature type="compositionally biased region" description="Polar residues" evidence="1">
    <location>
        <begin position="517"/>
        <end position="530"/>
    </location>
</feature>
<accession>A0A1M2VD81</accession>
<evidence type="ECO:0000313" key="2">
    <source>
        <dbReference type="EMBL" id="OJT05534.1"/>
    </source>
</evidence>
<feature type="region of interest" description="Disordered" evidence="1">
    <location>
        <begin position="317"/>
        <end position="463"/>
    </location>
</feature>
<comment type="caution">
    <text evidence="2">The sequence shown here is derived from an EMBL/GenBank/DDBJ whole genome shotgun (WGS) entry which is preliminary data.</text>
</comment>
<dbReference type="OrthoDB" id="2757592at2759"/>
<feature type="compositionally biased region" description="Low complexity" evidence="1">
    <location>
        <begin position="372"/>
        <end position="389"/>
    </location>
</feature>
<feature type="compositionally biased region" description="Basic and acidic residues" evidence="1">
    <location>
        <begin position="532"/>
        <end position="547"/>
    </location>
</feature>
<feature type="compositionally biased region" description="Polar residues" evidence="1">
    <location>
        <begin position="550"/>
        <end position="560"/>
    </location>
</feature>
<protein>
    <submittedName>
        <fullName evidence="2">Uncharacterized protein</fullName>
    </submittedName>
</protein>
<dbReference type="EMBL" id="MNAD01001440">
    <property type="protein sequence ID" value="OJT05534.1"/>
    <property type="molecule type" value="Genomic_DNA"/>
</dbReference>
<feature type="region of interest" description="Disordered" evidence="1">
    <location>
        <begin position="180"/>
        <end position="213"/>
    </location>
</feature>
<feature type="compositionally biased region" description="Polar residues" evidence="1">
    <location>
        <begin position="360"/>
        <end position="371"/>
    </location>
</feature>